<feature type="domain" description="BPL/LPL catalytic" evidence="2">
    <location>
        <begin position="3"/>
        <end position="204"/>
    </location>
</feature>
<dbReference type="SUPFAM" id="SSF55681">
    <property type="entry name" value="Class II aaRS and biotin synthetases"/>
    <property type="match status" value="1"/>
</dbReference>
<dbReference type="Pfam" id="PF03099">
    <property type="entry name" value="BPL_LplA_LipB"/>
    <property type="match status" value="1"/>
</dbReference>
<dbReference type="CDD" id="cd16442">
    <property type="entry name" value="BPL"/>
    <property type="match status" value="1"/>
</dbReference>
<dbReference type="AlphaFoldDB" id="A0A941GUG3"/>
<dbReference type="InterPro" id="IPR004143">
    <property type="entry name" value="BPL_LPL_catalytic"/>
</dbReference>
<dbReference type="NCBIfam" id="TIGR00121">
    <property type="entry name" value="birA_ligase"/>
    <property type="match status" value="1"/>
</dbReference>
<dbReference type="GO" id="GO:0004077">
    <property type="term" value="F:biotin--[biotin carboxyl-carrier protein] ligase activity"/>
    <property type="evidence" value="ECO:0007669"/>
    <property type="project" value="UniProtKB-EC"/>
</dbReference>
<dbReference type="Gene3D" id="3.30.930.10">
    <property type="entry name" value="Bira Bifunctional Protein, Domain 2"/>
    <property type="match status" value="1"/>
</dbReference>
<evidence type="ECO:0000313" key="4">
    <source>
        <dbReference type="Proteomes" id="UP000767446"/>
    </source>
</evidence>
<proteinExistence type="predicted"/>
<comment type="caution">
    <text evidence="3">The sequence shown here is derived from an EMBL/GenBank/DDBJ whole genome shotgun (WGS) entry which is preliminary data.</text>
</comment>
<dbReference type="InterPro" id="IPR045864">
    <property type="entry name" value="aa-tRNA-synth_II/BPL/LPL"/>
</dbReference>
<organism evidence="3 4">
    <name type="scientific">Gomphosphaeria aponina SAG 52.96 = DSM 107014</name>
    <dbReference type="NCBI Taxonomy" id="1521640"/>
    <lineage>
        <taxon>Bacteria</taxon>
        <taxon>Bacillati</taxon>
        <taxon>Cyanobacteriota</taxon>
        <taxon>Cyanophyceae</taxon>
        <taxon>Oscillatoriophycideae</taxon>
        <taxon>Chroococcales</taxon>
        <taxon>Gomphosphaeriaceae</taxon>
        <taxon>Gomphosphaeria</taxon>
    </lineage>
</organism>
<gene>
    <name evidence="3" type="ORF">DSM107014_11780</name>
</gene>
<dbReference type="InterPro" id="IPR004408">
    <property type="entry name" value="Biotin_CoA_COase_ligase"/>
</dbReference>
<dbReference type="PANTHER" id="PTHR12835">
    <property type="entry name" value="BIOTIN PROTEIN LIGASE"/>
    <property type="match status" value="1"/>
</dbReference>
<evidence type="ECO:0000256" key="1">
    <source>
        <dbReference type="ARBA" id="ARBA00022598"/>
    </source>
</evidence>
<accession>A0A941GUG3</accession>
<dbReference type="Proteomes" id="UP000767446">
    <property type="component" value="Unassembled WGS sequence"/>
</dbReference>
<dbReference type="EMBL" id="JADQBC010000076">
    <property type="protein sequence ID" value="MBR8828557.1"/>
    <property type="molecule type" value="Genomic_DNA"/>
</dbReference>
<dbReference type="GO" id="GO:0005737">
    <property type="term" value="C:cytoplasm"/>
    <property type="evidence" value="ECO:0007669"/>
    <property type="project" value="TreeGrafter"/>
</dbReference>
<keyword evidence="1 3" id="KW-0436">Ligase</keyword>
<sequence>MRFNIEKLAKFWQKSELSWQIFESIPSTNQKLWEMIEEGVKLPIVAIACEQTGGKGQWGRVWQSTPGGLYLSLGLPTDLLATNAPHITIFSAWGIVTSLNKHNIPVLIKWPNDILLNRKKLGGILSETRVQQGKITHLVIGVGINWVNSVPETGINLQSFPEINSLEMLAEITLNGILSGYEYYLAKGIETLVESYQKLLDKPNITVNGCPGIVKGITAAGELRVCLYSVGAKTEITLPPGTISIGYC</sequence>
<evidence type="ECO:0000313" key="3">
    <source>
        <dbReference type="EMBL" id="MBR8828557.1"/>
    </source>
</evidence>
<evidence type="ECO:0000259" key="2">
    <source>
        <dbReference type="PROSITE" id="PS51733"/>
    </source>
</evidence>
<dbReference type="PROSITE" id="PS51733">
    <property type="entry name" value="BPL_LPL_CATALYTIC"/>
    <property type="match status" value="1"/>
</dbReference>
<protein>
    <submittedName>
        <fullName evidence="3">Biotin--[acetyl-CoA-carboxylase] ligase</fullName>
        <ecNumber evidence="3">6.3.4.15</ecNumber>
    </submittedName>
</protein>
<dbReference type="PANTHER" id="PTHR12835:SF5">
    <property type="entry name" value="BIOTIN--PROTEIN LIGASE"/>
    <property type="match status" value="1"/>
</dbReference>
<reference evidence="3" key="1">
    <citation type="submission" date="2021-02" db="EMBL/GenBank/DDBJ databases">
        <title>Metagenome analyses of Stigonema ocellatum DSM 106950, Chlorogloea purpurea SAG 13.99 and Gomphosphaeria aponina DSM 107014.</title>
        <authorList>
            <person name="Marter P."/>
            <person name="Huang S."/>
        </authorList>
    </citation>
    <scope>NUCLEOTIDE SEQUENCE</scope>
    <source>
        <strain evidence="3">JP213</strain>
    </source>
</reference>
<dbReference type="EC" id="6.3.4.15" evidence="3"/>
<name>A0A941GUG3_9CHRO</name>